<dbReference type="PANTHER" id="PTHR12346">
    <property type="entry name" value="SIN3B-RELATED"/>
    <property type="match status" value="1"/>
</dbReference>
<protein>
    <submittedName>
        <fullName evidence="10">SIN3B-RELATED</fullName>
    </submittedName>
</protein>
<evidence type="ECO:0000256" key="2">
    <source>
        <dbReference type="ARBA" id="ARBA00022491"/>
    </source>
</evidence>
<dbReference type="SUPFAM" id="SSF47762">
    <property type="entry name" value="PAH2 domain"/>
    <property type="match status" value="3"/>
</dbReference>
<keyword evidence="4" id="KW-0805">Transcription regulation</keyword>
<keyword evidence="11" id="KW-1185">Reference proteome</keyword>
<dbReference type="GO" id="GO:0000118">
    <property type="term" value="C:histone deacetylase complex"/>
    <property type="evidence" value="ECO:0007669"/>
    <property type="project" value="TreeGrafter"/>
</dbReference>
<feature type="region of interest" description="Disordered" evidence="8">
    <location>
        <begin position="1"/>
        <end position="33"/>
    </location>
</feature>
<dbReference type="FunFam" id="1.20.1160.11:FF:000001">
    <property type="entry name" value="Paired amphipathic helix protein Sin3"/>
    <property type="match status" value="1"/>
</dbReference>
<dbReference type="InterPro" id="IPR003822">
    <property type="entry name" value="PAH"/>
</dbReference>
<evidence type="ECO:0000256" key="3">
    <source>
        <dbReference type="ARBA" id="ARBA00022737"/>
    </source>
</evidence>
<dbReference type="SMART" id="SM00761">
    <property type="entry name" value="HDAC_interact"/>
    <property type="match status" value="1"/>
</dbReference>
<keyword evidence="6 7" id="KW-0539">Nucleus</keyword>
<feature type="compositionally biased region" description="Polar residues" evidence="8">
    <location>
        <begin position="19"/>
        <end position="33"/>
    </location>
</feature>
<dbReference type="PROSITE" id="PS51477">
    <property type="entry name" value="PAH"/>
    <property type="match status" value="3"/>
</dbReference>
<accession>A0A9Q0WLR9</accession>
<evidence type="ECO:0000256" key="7">
    <source>
        <dbReference type="PROSITE-ProRule" id="PRU00810"/>
    </source>
</evidence>
<evidence type="ECO:0000256" key="8">
    <source>
        <dbReference type="SAM" id="MobiDB-lite"/>
    </source>
</evidence>
<evidence type="ECO:0000256" key="6">
    <source>
        <dbReference type="ARBA" id="ARBA00023242"/>
    </source>
</evidence>
<dbReference type="InterPro" id="IPR013194">
    <property type="entry name" value="HDAC_interact_dom"/>
</dbReference>
<evidence type="ECO:0000256" key="5">
    <source>
        <dbReference type="ARBA" id="ARBA00023163"/>
    </source>
</evidence>
<dbReference type="Pfam" id="PF08295">
    <property type="entry name" value="Sin3_corepress"/>
    <property type="match status" value="1"/>
</dbReference>
<proteinExistence type="predicted"/>
<dbReference type="PANTHER" id="PTHR12346:SF0">
    <property type="entry name" value="SIN3A, ISOFORM G"/>
    <property type="match status" value="1"/>
</dbReference>
<evidence type="ECO:0000256" key="4">
    <source>
        <dbReference type="ARBA" id="ARBA00023015"/>
    </source>
</evidence>
<feature type="compositionally biased region" description="Basic and acidic residues" evidence="8">
    <location>
        <begin position="220"/>
        <end position="291"/>
    </location>
</feature>
<dbReference type="GO" id="GO:0000785">
    <property type="term" value="C:chromatin"/>
    <property type="evidence" value="ECO:0007669"/>
    <property type="project" value="TreeGrafter"/>
</dbReference>
<dbReference type="InterPro" id="IPR036600">
    <property type="entry name" value="PAH_sf"/>
</dbReference>
<dbReference type="Proteomes" id="UP001151752">
    <property type="component" value="Chromosome 8"/>
</dbReference>
<evidence type="ECO:0000259" key="9">
    <source>
        <dbReference type="SMART" id="SM00761"/>
    </source>
</evidence>
<feature type="domain" description="Histone deacetylase interacting" evidence="9">
    <location>
        <begin position="495"/>
        <end position="595"/>
    </location>
</feature>
<feature type="non-terminal residue" evidence="10">
    <location>
        <position position="1"/>
    </location>
</feature>
<name>A0A9Q0WLR9_9ROSI</name>
<dbReference type="GO" id="GO:0003714">
    <property type="term" value="F:transcription corepressor activity"/>
    <property type="evidence" value="ECO:0007669"/>
    <property type="project" value="InterPro"/>
</dbReference>
<comment type="caution">
    <text evidence="10">The sequence shown here is derived from an EMBL/GenBank/DDBJ whole genome shotgun (WGS) entry which is preliminary data.</text>
</comment>
<evidence type="ECO:0000313" key="10">
    <source>
        <dbReference type="EMBL" id="KAJ6769372.1"/>
    </source>
</evidence>
<dbReference type="AlphaFoldDB" id="A0A9Q0WLR9"/>
<feature type="compositionally biased region" description="Low complexity" evidence="8">
    <location>
        <begin position="194"/>
        <end position="204"/>
    </location>
</feature>
<dbReference type="FunFam" id="1.20.1160.11:FF:000002">
    <property type="entry name" value="Paired amphipathic helix protein SIN3"/>
    <property type="match status" value="1"/>
</dbReference>
<keyword evidence="3" id="KW-0677">Repeat</keyword>
<dbReference type="InterPro" id="IPR039774">
    <property type="entry name" value="Sin3-like"/>
</dbReference>
<dbReference type="Gene3D" id="1.20.1160.11">
    <property type="entry name" value="Paired amphipathic helix"/>
    <property type="match status" value="3"/>
</dbReference>
<dbReference type="FunFam" id="1.20.1160.11:FF:000003">
    <property type="entry name" value="Paired amphipathic helix SIN3-like protein"/>
    <property type="match status" value="1"/>
</dbReference>
<reference evidence="10" key="2">
    <citation type="journal article" date="2023" name="Int. J. Mol. Sci.">
        <title>De Novo Assembly and Annotation of 11 Diverse Shrub Willow (Salix) Genomes Reveals Novel Gene Organization in Sex-Linked Regions.</title>
        <authorList>
            <person name="Hyden B."/>
            <person name="Feng K."/>
            <person name="Yates T.B."/>
            <person name="Jawdy S."/>
            <person name="Cereghino C."/>
            <person name="Smart L.B."/>
            <person name="Muchero W."/>
        </authorList>
    </citation>
    <scope>NUCLEOTIDE SEQUENCE</scope>
    <source>
        <tissue evidence="10">Shoot tip</tissue>
    </source>
</reference>
<evidence type="ECO:0000313" key="11">
    <source>
        <dbReference type="Proteomes" id="UP001151752"/>
    </source>
</evidence>
<gene>
    <name evidence="10" type="ORF">OIU74_022932</name>
</gene>
<sequence length="701" mass="81614">MKRSRDDVYMGSQLKRPVLSSSTKGEASGQPQMQKLTTNDALAYLKAVKDIFQDKREKYDEFLEVMKDFKAQRIDTAGVIARVKELFKGHRDLILGFNTFLPKGYEITLPLEEEQPPQKKPVEFEEAINFVNKIKTRFQGDDRVYKSFLDILNMYRKENKSISEVYQQVATLFRDHHDLLLEFTHFLPDSSAAANANFPSARNPALRDRSSAMPTMRQVQVDKKERTMASHADRDISVDRPDPEHDRAMIRADKDQRRRVEKEKERREDRDRRECERDDRYYDHDGNRDFNQRLPHKRKPARRVEDSAAEQVGDDYESFGGMNPVSSAYDDKNAVKSALSQELAFCDKVKETLHNPENYQEFLRCLHLYTREIITRSELQSLVGDLLGKYPDLMDGFNEFLALCEKNEGLLAGVVSKKSLWNEGNLPRVLKVEDRDRDHERDDGVKDRDREIRERDRLDKSVAFGSKDTGGHKMSLFPSKDKLPAKPINELDLSNCERCTPSYRLLPKSYMIPPASQRTELGAEVLNDHWVSVTSGSEDYSFKHMRKNQYEESLFRCEDDRFELDMLLESVNVTTKRVEELLEKINDNTIKMDSPIHTDEVFFSSGLALNLRCIERLYGDHGLDVMDVLRKNTSLALPVILTRLKQKQEEWARCRADFNKVWAEIYAKNYHKSLDHRSFYFKQQDTKSLSTKALLAEIKEI</sequence>
<keyword evidence="2" id="KW-0678">Repressor</keyword>
<feature type="region of interest" description="Disordered" evidence="8">
    <location>
        <begin position="194"/>
        <end position="319"/>
    </location>
</feature>
<organism evidence="10 11">
    <name type="scientific">Salix koriyanagi</name>
    <dbReference type="NCBI Taxonomy" id="2511006"/>
    <lineage>
        <taxon>Eukaryota</taxon>
        <taxon>Viridiplantae</taxon>
        <taxon>Streptophyta</taxon>
        <taxon>Embryophyta</taxon>
        <taxon>Tracheophyta</taxon>
        <taxon>Spermatophyta</taxon>
        <taxon>Magnoliopsida</taxon>
        <taxon>eudicotyledons</taxon>
        <taxon>Gunneridae</taxon>
        <taxon>Pentapetalae</taxon>
        <taxon>rosids</taxon>
        <taxon>fabids</taxon>
        <taxon>Malpighiales</taxon>
        <taxon>Salicaceae</taxon>
        <taxon>Saliceae</taxon>
        <taxon>Salix</taxon>
    </lineage>
</organism>
<dbReference type="GO" id="GO:0000122">
    <property type="term" value="P:negative regulation of transcription by RNA polymerase II"/>
    <property type="evidence" value="ECO:0007669"/>
    <property type="project" value="TreeGrafter"/>
</dbReference>
<evidence type="ECO:0000256" key="1">
    <source>
        <dbReference type="ARBA" id="ARBA00004123"/>
    </source>
</evidence>
<dbReference type="EMBL" id="JAPFFM010000003">
    <property type="protein sequence ID" value="KAJ6769372.1"/>
    <property type="molecule type" value="Genomic_DNA"/>
</dbReference>
<keyword evidence="5" id="KW-0804">Transcription</keyword>
<dbReference type="Pfam" id="PF02671">
    <property type="entry name" value="PAH"/>
    <property type="match status" value="3"/>
</dbReference>
<comment type="subcellular location">
    <subcellularLocation>
        <location evidence="1 7">Nucleus</location>
    </subcellularLocation>
</comment>
<reference evidence="10" key="1">
    <citation type="submission" date="2022-11" db="EMBL/GenBank/DDBJ databases">
        <authorList>
            <person name="Hyden B.L."/>
            <person name="Feng K."/>
            <person name="Yates T."/>
            <person name="Jawdy S."/>
            <person name="Smart L.B."/>
            <person name="Muchero W."/>
        </authorList>
    </citation>
    <scope>NUCLEOTIDE SEQUENCE</scope>
    <source>
        <tissue evidence="10">Shoot tip</tissue>
    </source>
</reference>